<dbReference type="EMBL" id="BAABJK010000002">
    <property type="protein sequence ID" value="GAA4957329.1"/>
    <property type="molecule type" value="Genomic_DNA"/>
</dbReference>
<dbReference type="Gene3D" id="3.30.70.1730">
    <property type="match status" value="1"/>
</dbReference>
<dbReference type="InterPro" id="IPR001790">
    <property type="entry name" value="Ribosomal_uL10"/>
</dbReference>
<evidence type="ECO:0000313" key="8">
    <source>
        <dbReference type="Proteomes" id="UP001501692"/>
    </source>
</evidence>
<dbReference type="Proteomes" id="UP001501692">
    <property type="component" value="Unassembled WGS sequence"/>
</dbReference>
<proteinExistence type="inferred from homology"/>
<dbReference type="Pfam" id="PF00466">
    <property type="entry name" value="Ribosomal_L10"/>
    <property type="match status" value="1"/>
</dbReference>
<comment type="subunit">
    <text evidence="6">Part of the ribosomal stalk of the 50S ribosomal subunit. The N-terminus interacts with L11 and the large rRNA to form the base of the stalk. The C-terminus forms an elongated spine to which L12 dimers bind in a sequential fashion forming a multimeric L10(L12)X complex.</text>
</comment>
<dbReference type="InterPro" id="IPR022973">
    <property type="entry name" value="Ribosomal_uL10_bac"/>
</dbReference>
<evidence type="ECO:0000313" key="7">
    <source>
        <dbReference type="EMBL" id="GAA4957329.1"/>
    </source>
</evidence>
<comment type="function">
    <text evidence="1 6">Forms part of the ribosomal stalk, playing a central role in the interaction of the ribosome with GTP-bound translation factors.</text>
</comment>
<comment type="similarity">
    <text evidence="2 6">Belongs to the universal ribosomal protein uL10 family.</text>
</comment>
<name>A0ABP9GZ64_9FLAO</name>
<keyword evidence="6" id="KW-0699">rRNA-binding</keyword>
<dbReference type="GO" id="GO:0005840">
    <property type="term" value="C:ribosome"/>
    <property type="evidence" value="ECO:0007669"/>
    <property type="project" value="UniProtKB-KW"/>
</dbReference>
<dbReference type="CDD" id="cd05797">
    <property type="entry name" value="Ribosomal_L10"/>
    <property type="match status" value="1"/>
</dbReference>
<reference evidence="8" key="1">
    <citation type="journal article" date="2019" name="Int. J. Syst. Evol. Microbiol.">
        <title>The Global Catalogue of Microorganisms (GCM) 10K type strain sequencing project: providing services to taxonomists for standard genome sequencing and annotation.</title>
        <authorList>
            <consortium name="The Broad Institute Genomics Platform"/>
            <consortium name="The Broad Institute Genome Sequencing Center for Infectious Disease"/>
            <person name="Wu L."/>
            <person name="Ma J."/>
        </authorList>
    </citation>
    <scope>NUCLEOTIDE SEQUENCE [LARGE SCALE GENOMIC DNA]</scope>
    <source>
        <strain evidence="8">JCM 18287</strain>
    </source>
</reference>
<protein>
    <recommendedName>
        <fullName evidence="5 6">Large ribosomal subunit protein uL10</fullName>
    </recommendedName>
</protein>
<dbReference type="InterPro" id="IPR043141">
    <property type="entry name" value="Ribosomal_uL10-like_sf"/>
</dbReference>
<evidence type="ECO:0000256" key="2">
    <source>
        <dbReference type="ARBA" id="ARBA00008889"/>
    </source>
</evidence>
<keyword evidence="3 6" id="KW-0689">Ribosomal protein</keyword>
<organism evidence="7 8">
    <name type="scientific">Algibacter aquimarinus</name>
    <dbReference type="NCBI Taxonomy" id="1136748"/>
    <lineage>
        <taxon>Bacteria</taxon>
        <taxon>Pseudomonadati</taxon>
        <taxon>Bacteroidota</taxon>
        <taxon>Flavobacteriia</taxon>
        <taxon>Flavobacteriales</taxon>
        <taxon>Flavobacteriaceae</taxon>
        <taxon>Algibacter</taxon>
    </lineage>
</organism>
<evidence type="ECO:0000256" key="4">
    <source>
        <dbReference type="ARBA" id="ARBA00023274"/>
    </source>
</evidence>
<evidence type="ECO:0000256" key="3">
    <source>
        <dbReference type="ARBA" id="ARBA00022980"/>
    </source>
</evidence>
<comment type="caution">
    <text evidence="7">The sequence shown here is derived from an EMBL/GenBank/DDBJ whole genome shotgun (WGS) entry which is preliminary data.</text>
</comment>
<dbReference type="PANTHER" id="PTHR11560">
    <property type="entry name" value="39S RIBOSOMAL PROTEIN L10, MITOCHONDRIAL"/>
    <property type="match status" value="1"/>
</dbReference>
<dbReference type="SUPFAM" id="SSF160369">
    <property type="entry name" value="Ribosomal protein L10-like"/>
    <property type="match status" value="1"/>
</dbReference>
<gene>
    <name evidence="6 7" type="primary">rplJ</name>
    <name evidence="7" type="ORF">GCM10023315_00870</name>
</gene>
<dbReference type="InterPro" id="IPR047865">
    <property type="entry name" value="Ribosomal_uL10_bac_type"/>
</dbReference>
<evidence type="ECO:0000256" key="1">
    <source>
        <dbReference type="ARBA" id="ARBA00002633"/>
    </source>
</evidence>
<dbReference type="NCBIfam" id="NF000955">
    <property type="entry name" value="PRK00099.1-1"/>
    <property type="match status" value="1"/>
</dbReference>
<keyword evidence="6" id="KW-0694">RNA-binding</keyword>
<evidence type="ECO:0000256" key="6">
    <source>
        <dbReference type="HAMAP-Rule" id="MF_00362"/>
    </source>
</evidence>
<dbReference type="HAMAP" id="MF_00362">
    <property type="entry name" value="Ribosomal_uL10"/>
    <property type="match status" value="1"/>
</dbReference>
<keyword evidence="4 6" id="KW-0687">Ribonucleoprotein</keyword>
<keyword evidence="8" id="KW-1185">Reference proteome</keyword>
<sequence length="173" mass="18608">MTREEKSQVIEDLTAELANNANIYLTDISGLNAGSTSDLRRAAFKANVQMAVVKNTLLEKAMEASDKEFGDLASVLKGNTSVMYSETGNAPAKLIKNFRKKSEKPLLKGAFIEEAVYIGDEQLDMLVDIKSKEELIGEIVTLLQSPAKNVISALKSGGGTIAGIIKTLSEKEG</sequence>
<accession>A0ABP9GZ64</accession>
<dbReference type="RefSeq" id="WP_345163103.1">
    <property type="nucleotide sequence ID" value="NZ_BAABJK010000002.1"/>
</dbReference>
<evidence type="ECO:0000256" key="5">
    <source>
        <dbReference type="ARBA" id="ARBA00035202"/>
    </source>
</evidence>